<sequence length="347" mass="38555">MGTHLVTGGSGFVGSHIAEHLLERGAEVRVFDRVEPDISGTDLAEAVTFVEGDVREPRRIAEAMEGVDYVHHTVALVPLTKAGTEFWEVNVDGTENVMEAALEHGVEGVSHISSSAVYSLDEMPVTEETRLDPIGAYGRSKLAGDKVALDYAERGLPVNVLRPRTVLDERRAGIYEILFDWMDRDSLVFMLGDGTNQFQLVSARDLASASHRAAVTDVRGEVFNVGNLEYNTLGEDLDHVIEYADSDSSVVYVPAAPASFGLGILDRLELSPLAPWHYKSVFRDYYFDVSKTRDVLGWEPEDSNFEMFERAYDWHATQDIEATAETGSVHRTAPRQRLLGLVRRLRL</sequence>
<dbReference type="SUPFAM" id="SSF51735">
    <property type="entry name" value="NAD(P)-binding Rossmann-fold domains"/>
    <property type="match status" value="1"/>
</dbReference>
<dbReference type="AlphaFoldDB" id="A0A9E7R2J4"/>
<dbReference type="Proteomes" id="UP001057580">
    <property type="component" value="Chromosome"/>
</dbReference>
<dbReference type="Gene3D" id="3.40.50.720">
    <property type="entry name" value="NAD(P)-binding Rossmann-like Domain"/>
    <property type="match status" value="1"/>
</dbReference>
<evidence type="ECO:0000313" key="3">
    <source>
        <dbReference type="Proteomes" id="UP001057580"/>
    </source>
</evidence>
<name>A0A9E7R2J4_9EURY</name>
<dbReference type="Pfam" id="PF01370">
    <property type="entry name" value="Epimerase"/>
    <property type="match status" value="1"/>
</dbReference>
<dbReference type="KEGG" id="ssai:N0B31_19895"/>
<evidence type="ECO:0000313" key="2">
    <source>
        <dbReference type="EMBL" id="UWM54367.1"/>
    </source>
</evidence>
<proteinExistence type="predicted"/>
<dbReference type="InterPro" id="IPR036291">
    <property type="entry name" value="NAD(P)-bd_dom_sf"/>
</dbReference>
<dbReference type="InterPro" id="IPR001509">
    <property type="entry name" value="Epimerase_deHydtase"/>
</dbReference>
<accession>A0A9E7R2J4</accession>
<dbReference type="GeneID" id="74944735"/>
<feature type="domain" description="NAD-dependent epimerase/dehydratase" evidence="1">
    <location>
        <begin position="5"/>
        <end position="226"/>
    </location>
</feature>
<dbReference type="InterPro" id="IPR050177">
    <property type="entry name" value="Lipid_A_modif_metabolic_enz"/>
</dbReference>
<protein>
    <submittedName>
        <fullName evidence="2">NAD(P)-dependent oxidoreductase</fullName>
    </submittedName>
</protein>
<dbReference type="EMBL" id="CP104003">
    <property type="protein sequence ID" value="UWM54367.1"/>
    <property type="molecule type" value="Genomic_DNA"/>
</dbReference>
<keyword evidence="3" id="KW-1185">Reference proteome</keyword>
<evidence type="ECO:0000259" key="1">
    <source>
        <dbReference type="Pfam" id="PF01370"/>
    </source>
</evidence>
<gene>
    <name evidence="2" type="ORF">N0B31_19895</name>
</gene>
<organism evidence="2 3">
    <name type="scientific">Salinirubellus salinus</name>
    <dbReference type="NCBI Taxonomy" id="1364945"/>
    <lineage>
        <taxon>Archaea</taxon>
        <taxon>Methanobacteriati</taxon>
        <taxon>Methanobacteriota</taxon>
        <taxon>Stenosarchaea group</taxon>
        <taxon>Halobacteria</taxon>
        <taxon>Halobacteriales</taxon>
        <taxon>Natronomonadaceae</taxon>
        <taxon>Salinirubellus</taxon>
    </lineage>
</organism>
<reference evidence="2" key="1">
    <citation type="submission" date="2022-09" db="EMBL/GenBank/DDBJ databases">
        <title>Diverse halophilic archaea isolated from saline environments.</title>
        <authorList>
            <person name="Cui H.-L."/>
        </authorList>
    </citation>
    <scope>NUCLEOTIDE SEQUENCE</scope>
    <source>
        <strain evidence="2">ZS-35-S2</strain>
    </source>
</reference>
<dbReference type="PANTHER" id="PTHR43245">
    <property type="entry name" value="BIFUNCTIONAL POLYMYXIN RESISTANCE PROTEIN ARNA"/>
    <property type="match status" value="1"/>
</dbReference>
<dbReference type="RefSeq" id="WP_260593387.1">
    <property type="nucleotide sequence ID" value="NZ_CP104003.1"/>
</dbReference>